<evidence type="ECO:0000313" key="2">
    <source>
        <dbReference type="Proteomes" id="UP000280881"/>
    </source>
</evidence>
<dbReference type="AlphaFoldDB" id="A0A420W8H2"/>
<keyword evidence="2" id="KW-1185">Reference proteome</keyword>
<dbReference type="RefSeq" id="WP_121169844.1">
    <property type="nucleotide sequence ID" value="NZ_RBIE01000001.1"/>
</dbReference>
<dbReference type="EMBL" id="RBIE01000001">
    <property type="protein sequence ID" value="RKQ63604.1"/>
    <property type="molecule type" value="Genomic_DNA"/>
</dbReference>
<evidence type="ECO:0000313" key="1">
    <source>
        <dbReference type="EMBL" id="RKQ63604.1"/>
    </source>
</evidence>
<name>A0A420W8H2_9BACT</name>
<organism evidence="1 2">
    <name type="scientific">Thermovibrio guaymasensis</name>
    <dbReference type="NCBI Taxonomy" id="240167"/>
    <lineage>
        <taxon>Bacteria</taxon>
        <taxon>Pseudomonadati</taxon>
        <taxon>Aquificota</taxon>
        <taxon>Aquificia</taxon>
        <taxon>Desulfurobacteriales</taxon>
        <taxon>Desulfurobacteriaceae</taxon>
        <taxon>Thermovibrio</taxon>
    </lineage>
</organism>
<comment type="caution">
    <text evidence="1">The sequence shown here is derived from an EMBL/GenBank/DDBJ whole genome shotgun (WGS) entry which is preliminary data.</text>
</comment>
<accession>A0A420W8H2</accession>
<dbReference type="OrthoDB" id="11549at2"/>
<sequence length="238" mass="27339">MSKSINEDIKAGKSVYHIQTEYYKSSGKIVTTIFKDGRSVKRLEKEVSDVSEEELNQEIEKFHRYVLDRLRGLKKKEVPALSSSERKFSVPQELYERLLIEISPFFGIASAFVLDEAIESASDVSSFIEALTSDLSEDQKELLVSKVKPLIEDQVSVSKEEVTEDEEKFNLTPELEEKILSILSEYFGIMASSVFEDSVKEWELTGRSYEELVDVISSHGDTEEEREEIRNRLMFLQT</sequence>
<reference evidence="1 2" key="1">
    <citation type="submission" date="2018-10" db="EMBL/GenBank/DDBJ databases">
        <title>Genomic Encyclopedia of Type Strains, Phase IV (KMG-IV): sequencing the most valuable type-strain genomes for metagenomic binning, comparative biology and taxonomic classification.</title>
        <authorList>
            <person name="Goeker M."/>
        </authorList>
    </citation>
    <scope>NUCLEOTIDE SEQUENCE [LARGE SCALE GENOMIC DNA]</scope>
    <source>
        <strain evidence="1 2">DSM 15521</strain>
    </source>
</reference>
<protein>
    <submittedName>
        <fullName evidence="1">Uncharacterized protein</fullName>
    </submittedName>
</protein>
<dbReference type="Proteomes" id="UP000280881">
    <property type="component" value="Unassembled WGS sequence"/>
</dbReference>
<gene>
    <name evidence="1" type="ORF">C7457_0478</name>
</gene>
<proteinExistence type="predicted"/>